<accession>A0A244CM13</accession>
<reference evidence="3 4" key="1">
    <citation type="submission" date="2017-02" db="EMBL/GenBank/DDBJ databases">
        <title>Pseudoalteromonas ulvae TC14 Genome.</title>
        <authorList>
            <person name="Molmeret M."/>
        </authorList>
    </citation>
    <scope>NUCLEOTIDE SEQUENCE [LARGE SCALE GENOMIC DNA]</scope>
    <source>
        <strain evidence="3">TC14</strain>
    </source>
</reference>
<dbReference type="GO" id="GO:0003677">
    <property type="term" value="F:DNA binding"/>
    <property type="evidence" value="ECO:0007669"/>
    <property type="project" value="InterPro"/>
</dbReference>
<protein>
    <submittedName>
        <fullName evidence="3">XRE family transcriptional regulator</fullName>
    </submittedName>
</protein>
<dbReference type="AlphaFoldDB" id="A0A244CM13"/>
<gene>
    <name evidence="3" type="ORF">B1199_17405</name>
</gene>
<feature type="domain" description="Antitoxin Xre/MbcA/ParS-like toxin-binding" evidence="1">
    <location>
        <begin position="69"/>
        <end position="118"/>
    </location>
</feature>
<dbReference type="RefSeq" id="WP_086745595.1">
    <property type="nucleotide sequence ID" value="NZ_MWPV01000006.1"/>
</dbReference>
<organism evidence="3 4">
    <name type="scientific">Pseudoalteromonas ulvae</name>
    <dbReference type="NCBI Taxonomy" id="107327"/>
    <lineage>
        <taxon>Bacteria</taxon>
        <taxon>Pseudomonadati</taxon>
        <taxon>Pseudomonadota</taxon>
        <taxon>Gammaproteobacteria</taxon>
        <taxon>Alteromonadales</taxon>
        <taxon>Pseudoalteromonadaceae</taxon>
        <taxon>Pseudoalteromonas</taxon>
    </lineage>
</organism>
<proteinExistence type="predicted"/>
<feature type="domain" description="Antitoxin Xre-like helix-turn-helix" evidence="2">
    <location>
        <begin position="10"/>
        <end position="64"/>
    </location>
</feature>
<sequence>MNLATQAKPAQVLMKAFSNACEHLKVSNTEKCAIIGVNPSTLSRNQQKGFAPQSKTGELQLQFIRLYRSLYAISGGDSAFMQHWFRSNNKALNAIPSHYVCSIVGLINTNEYLDAMRGKI</sequence>
<evidence type="ECO:0000313" key="3">
    <source>
        <dbReference type="EMBL" id="OUL56632.1"/>
    </source>
</evidence>
<evidence type="ECO:0000313" key="4">
    <source>
        <dbReference type="Proteomes" id="UP000194841"/>
    </source>
</evidence>
<dbReference type="InterPro" id="IPR024467">
    <property type="entry name" value="Xre/MbcA/ParS-like_toxin-bd"/>
</dbReference>
<dbReference type="Pfam" id="PF09722">
    <property type="entry name" value="Xre_MbcA_ParS_C"/>
    <property type="match status" value="1"/>
</dbReference>
<dbReference type="OrthoDB" id="565125at2"/>
<dbReference type="Proteomes" id="UP000194841">
    <property type="component" value="Unassembled WGS sequence"/>
</dbReference>
<comment type="caution">
    <text evidence="3">The sequence shown here is derived from an EMBL/GenBank/DDBJ whole genome shotgun (WGS) entry which is preliminary data.</text>
</comment>
<dbReference type="Pfam" id="PF20432">
    <property type="entry name" value="Xre-like-HTH"/>
    <property type="match status" value="1"/>
</dbReference>
<evidence type="ECO:0000259" key="2">
    <source>
        <dbReference type="Pfam" id="PF20432"/>
    </source>
</evidence>
<evidence type="ECO:0000259" key="1">
    <source>
        <dbReference type="Pfam" id="PF09722"/>
    </source>
</evidence>
<keyword evidence="4" id="KW-1185">Reference proteome</keyword>
<name>A0A244CM13_PSEDV</name>
<dbReference type="EMBL" id="MWPV01000006">
    <property type="protein sequence ID" value="OUL56632.1"/>
    <property type="molecule type" value="Genomic_DNA"/>
</dbReference>
<dbReference type="InterPro" id="IPR046847">
    <property type="entry name" value="Xre-like_HTH"/>
</dbReference>